<accession>G8BV80</accession>
<protein>
    <recommendedName>
        <fullName evidence="5">Maf-like protein</fullName>
    </recommendedName>
</protein>
<dbReference type="GO" id="GO:0047429">
    <property type="term" value="F:nucleoside triphosphate diphosphatase activity"/>
    <property type="evidence" value="ECO:0007669"/>
    <property type="project" value="InterPro"/>
</dbReference>
<dbReference type="InterPro" id="IPR029001">
    <property type="entry name" value="ITPase-like_fam"/>
</dbReference>
<dbReference type="GeneID" id="11535396"/>
<reference evidence="3 4" key="1">
    <citation type="journal article" date="2011" name="Proc. Natl. Acad. Sci. U.S.A.">
        <title>Evolutionary erosion of yeast sex chromosomes by mating-type switching accidents.</title>
        <authorList>
            <person name="Gordon J.L."/>
            <person name="Armisen D."/>
            <person name="Proux-Wera E."/>
            <person name="Oheigeartaigh S.S."/>
            <person name="Byrne K.P."/>
            <person name="Wolfe K.H."/>
        </authorList>
    </citation>
    <scope>NUCLEOTIDE SEQUENCE [LARGE SCALE GENOMIC DNA]</scope>
    <source>
        <strain evidence="4">ATCC 24235 / CBS 4417 / NBRC 1672 / NRRL Y-8282 / UCD 70-5</strain>
    </source>
</reference>
<evidence type="ECO:0000313" key="4">
    <source>
        <dbReference type="Proteomes" id="UP000005666"/>
    </source>
</evidence>
<dbReference type="AlphaFoldDB" id="G8BV80"/>
<dbReference type="InterPro" id="IPR003697">
    <property type="entry name" value="Maf-like"/>
</dbReference>
<evidence type="ECO:0000313" key="3">
    <source>
        <dbReference type="EMBL" id="CCE63662.1"/>
    </source>
</evidence>
<keyword evidence="2" id="KW-0378">Hydrolase</keyword>
<dbReference type="eggNOG" id="KOG1509">
    <property type="taxonomic scope" value="Eukaryota"/>
</dbReference>
<dbReference type="NCBIfam" id="TIGR00172">
    <property type="entry name" value="maf"/>
    <property type="match status" value="1"/>
</dbReference>
<dbReference type="OMA" id="VIGCDSV"/>
<gene>
    <name evidence="3" type="primary">TPHA0F01780</name>
    <name evidence="3" type="ordered locus">TPHA_0F01780</name>
</gene>
<sequence length="220" mass="25166">MLETYLSGYDVILGSSSPRRYEIVHDNLGLQTFKVIVPEFEENLDKQNYLNRPIDYVRDTSRYKAEGILDGLKEECKLKEHNSSKPIIVVCADTVIIDKDNKIYEKPKSSEDQFNNLKKYCYSNEIFSVITGVTLILFDPYISQHKMLAFDDKTDLYFDSSVPTELIDYYVKSGEGMNAAGGFKIQDTSGSFIKKIEGDFYNVIGLPLNKTVMNIFKLIN</sequence>
<dbReference type="SUPFAM" id="SSF52972">
    <property type="entry name" value="ITPase-like"/>
    <property type="match status" value="1"/>
</dbReference>
<dbReference type="RefSeq" id="XP_003686096.1">
    <property type="nucleotide sequence ID" value="XM_003686048.1"/>
</dbReference>
<dbReference type="EMBL" id="HE612861">
    <property type="protein sequence ID" value="CCE63662.1"/>
    <property type="molecule type" value="Genomic_DNA"/>
</dbReference>
<evidence type="ECO:0008006" key="5">
    <source>
        <dbReference type="Google" id="ProtNLM"/>
    </source>
</evidence>
<dbReference type="Proteomes" id="UP000005666">
    <property type="component" value="Chromosome 6"/>
</dbReference>
<dbReference type="Gene3D" id="3.90.950.10">
    <property type="match status" value="1"/>
</dbReference>
<dbReference type="KEGG" id="tpf:TPHA_0F01780"/>
<dbReference type="PANTHER" id="PTHR43213:SF5">
    <property type="entry name" value="BIFUNCTIONAL DTTP_UTP PYROPHOSPHATASE_METHYLTRANSFERASE PROTEIN-RELATED"/>
    <property type="match status" value="1"/>
</dbReference>
<dbReference type="STRING" id="1071381.G8BV80"/>
<dbReference type="HOGENOM" id="CLU_040416_0_2_1"/>
<organism evidence="3 4">
    <name type="scientific">Tetrapisispora phaffii (strain ATCC 24235 / CBS 4417 / NBRC 1672 / NRRL Y-8282 / UCD 70-5)</name>
    <name type="common">Yeast</name>
    <name type="synonym">Fabospora phaffii</name>
    <dbReference type="NCBI Taxonomy" id="1071381"/>
    <lineage>
        <taxon>Eukaryota</taxon>
        <taxon>Fungi</taxon>
        <taxon>Dikarya</taxon>
        <taxon>Ascomycota</taxon>
        <taxon>Saccharomycotina</taxon>
        <taxon>Saccharomycetes</taxon>
        <taxon>Saccharomycetales</taxon>
        <taxon>Saccharomycetaceae</taxon>
        <taxon>Tetrapisispora</taxon>
    </lineage>
</organism>
<dbReference type="OrthoDB" id="10267058at2759"/>
<proteinExistence type="inferred from homology"/>
<dbReference type="PIRSF" id="PIRSF006305">
    <property type="entry name" value="Maf"/>
    <property type="match status" value="1"/>
</dbReference>
<dbReference type="Pfam" id="PF02545">
    <property type="entry name" value="Maf"/>
    <property type="match status" value="1"/>
</dbReference>
<dbReference type="PANTHER" id="PTHR43213">
    <property type="entry name" value="BIFUNCTIONAL DTTP/UTP PYROPHOSPHATASE/METHYLTRANSFERASE PROTEIN-RELATED"/>
    <property type="match status" value="1"/>
</dbReference>
<evidence type="ECO:0000256" key="2">
    <source>
        <dbReference type="ARBA" id="ARBA00022801"/>
    </source>
</evidence>
<keyword evidence="4" id="KW-1185">Reference proteome</keyword>
<dbReference type="HAMAP" id="MF_00528">
    <property type="entry name" value="Maf"/>
    <property type="match status" value="1"/>
</dbReference>
<name>G8BV80_TETPH</name>
<comment type="cofactor">
    <cofactor evidence="1">
        <name>a divalent metal cation</name>
        <dbReference type="ChEBI" id="CHEBI:60240"/>
    </cofactor>
</comment>
<evidence type="ECO:0000256" key="1">
    <source>
        <dbReference type="ARBA" id="ARBA00001968"/>
    </source>
</evidence>